<name>A0A068QNN9_9GAMM</name>
<organism evidence="1 2">
    <name type="scientific">Xenorhabdus doucetiae</name>
    <dbReference type="NCBI Taxonomy" id="351671"/>
    <lineage>
        <taxon>Bacteria</taxon>
        <taxon>Pseudomonadati</taxon>
        <taxon>Pseudomonadota</taxon>
        <taxon>Gammaproteobacteria</taxon>
        <taxon>Enterobacterales</taxon>
        <taxon>Morganellaceae</taxon>
        <taxon>Xenorhabdus</taxon>
    </lineage>
</organism>
<dbReference type="HOGENOM" id="CLU_3319469_0_0_6"/>
<protein>
    <submittedName>
        <fullName evidence="1">Uncharacterized protein</fullName>
    </submittedName>
</protein>
<gene>
    <name evidence="1" type="ORF">XDD1_0909</name>
</gene>
<evidence type="ECO:0000313" key="1">
    <source>
        <dbReference type="EMBL" id="CDG16612.1"/>
    </source>
</evidence>
<reference evidence="1 2" key="1">
    <citation type="submission" date="2013-07" db="EMBL/GenBank/DDBJ databases">
        <authorList>
            <person name="Genoscope - CEA"/>
        </authorList>
    </citation>
    <scope>NUCLEOTIDE SEQUENCE [LARGE SCALE GENOMIC DNA]</scope>
    <source>
        <strain evidence="2">FRM16 / DSM 17909</strain>
    </source>
</reference>
<dbReference type="STRING" id="351671.XDD1_0909"/>
<sequence>MGRGLFFDVVYFLISAKTFTCFLEPSPIQMVWWYVFFKI</sequence>
<accession>A0A068QNN9</accession>
<dbReference type="Proteomes" id="UP000032721">
    <property type="component" value="Chromosome"/>
</dbReference>
<dbReference type="EMBL" id="FO704550">
    <property type="protein sequence ID" value="CDG16612.1"/>
    <property type="molecule type" value="Genomic_DNA"/>
</dbReference>
<dbReference type="AlphaFoldDB" id="A0A068QNN9"/>
<proteinExistence type="predicted"/>
<evidence type="ECO:0000313" key="2">
    <source>
        <dbReference type="Proteomes" id="UP000032721"/>
    </source>
</evidence>
<dbReference type="KEGG" id="xdo:XDD1_0909"/>